<feature type="non-terminal residue" evidence="9">
    <location>
        <position position="1"/>
    </location>
</feature>
<evidence type="ECO:0000256" key="5">
    <source>
        <dbReference type="ARBA" id="ARBA00023136"/>
    </source>
</evidence>
<dbReference type="PROSITE" id="PS50835">
    <property type="entry name" value="IG_LIKE"/>
    <property type="match status" value="1"/>
</dbReference>
<sequence length="95" mass="10831">VQSEDQSSQSDQILTLEGERVELHCRMSIGTGETVAWYRQTLSGIPTFIDSLYQGNKTNGRYVLSIDRLKNSYIMSMEDTMFNDAGMYYCAKQTL</sequence>
<accession>A0A401TA72</accession>
<dbReference type="InterPro" id="IPR013783">
    <property type="entry name" value="Ig-like_fold"/>
</dbReference>
<organism evidence="9 10">
    <name type="scientific">Chiloscyllium punctatum</name>
    <name type="common">Brownbanded bambooshark</name>
    <name type="synonym">Hemiscyllium punctatum</name>
    <dbReference type="NCBI Taxonomy" id="137246"/>
    <lineage>
        <taxon>Eukaryota</taxon>
        <taxon>Metazoa</taxon>
        <taxon>Chordata</taxon>
        <taxon>Craniata</taxon>
        <taxon>Vertebrata</taxon>
        <taxon>Chondrichthyes</taxon>
        <taxon>Elasmobranchii</taxon>
        <taxon>Galeomorphii</taxon>
        <taxon>Galeoidea</taxon>
        <taxon>Orectolobiformes</taxon>
        <taxon>Hemiscylliidae</taxon>
        <taxon>Chiloscyllium</taxon>
    </lineage>
</organism>
<gene>
    <name evidence="9" type="ORF">chiPu_0023912</name>
</gene>
<dbReference type="Pfam" id="PF07686">
    <property type="entry name" value="V-set"/>
    <property type="match status" value="1"/>
</dbReference>
<keyword evidence="10" id="KW-1185">Reference proteome</keyword>
<dbReference type="Gene3D" id="2.60.40.10">
    <property type="entry name" value="Immunoglobulins"/>
    <property type="match status" value="1"/>
</dbReference>
<dbReference type="InterPro" id="IPR013106">
    <property type="entry name" value="Ig_V-set"/>
</dbReference>
<protein>
    <recommendedName>
        <fullName evidence="8">Ig-like domain-containing protein</fullName>
    </recommendedName>
</protein>
<comment type="caution">
    <text evidence="9">The sequence shown here is derived from an EMBL/GenBank/DDBJ whole genome shotgun (WGS) entry which is preliminary data.</text>
</comment>
<proteinExistence type="predicted"/>
<dbReference type="GO" id="GO:0002376">
    <property type="term" value="P:immune system process"/>
    <property type="evidence" value="ECO:0007669"/>
    <property type="project" value="UniProtKB-KW"/>
</dbReference>
<dbReference type="SUPFAM" id="SSF48726">
    <property type="entry name" value="Immunoglobulin"/>
    <property type="match status" value="1"/>
</dbReference>
<dbReference type="PANTHER" id="PTHR19433">
    <property type="entry name" value="T-CELL RECEPTOR ALPHA CHAIN V REGION-RELATED"/>
    <property type="match status" value="1"/>
</dbReference>
<evidence type="ECO:0000256" key="1">
    <source>
        <dbReference type="ARBA" id="ARBA00004236"/>
    </source>
</evidence>
<keyword evidence="5" id="KW-0472">Membrane</keyword>
<evidence type="ECO:0000256" key="7">
    <source>
        <dbReference type="ARBA" id="ARBA00023180"/>
    </source>
</evidence>
<evidence type="ECO:0000256" key="6">
    <source>
        <dbReference type="ARBA" id="ARBA00023157"/>
    </source>
</evidence>
<keyword evidence="3" id="KW-0732">Signal</keyword>
<keyword evidence="7" id="KW-0325">Glycoprotein</keyword>
<dbReference type="InterPro" id="IPR036179">
    <property type="entry name" value="Ig-like_dom_sf"/>
</dbReference>
<evidence type="ECO:0000256" key="2">
    <source>
        <dbReference type="ARBA" id="ARBA00022475"/>
    </source>
</evidence>
<dbReference type="AlphaFoldDB" id="A0A401TA72"/>
<reference evidence="9 10" key="1">
    <citation type="journal article" date="2018" name="Nat. Ecol. Evol.">
        <title>Shark genomes provide insights into elasmobranch evolution and the origin of vertebrates.</title>
        <authorList>
            <person name="Hara Y"/>
            <person name="Yamaguchi K"/>
            <person name="Onimaru K"/>
            <person name="Kadota M"/>
            <person name="Koyanagi M"/>
            <person name="Keeley SD"/>
            <person name="Tatsumi K"/>
            <person name="Tanaka K"/>
            <person name="Motone F"/>
            <person name="Kageyama Y"/>
            <person name="Nozu R"/>
            <person name="Adachi N"/>
            <person name="Nishimura O"/>
            <person name="Nakagawa R"/>
            <person name="Tanegashima C"/>
            <person name="Kiyatake I"/>
            <person name="Matsumoto R"/>
            <person name="Murakumo K"/>
            <person name="Nishida K"/>
            <person name="Terakita A"/>
            <person name="Kuratani S"/>
            <person name="Sato K"/>
            <person name="Hyodo S Kuraku.S."/>
        </authorList>
    </citation>
    <scope>NUCLEOTIDE SEQUENCE [LARGE SCALE GENOMIC DNA]</scope>
</reference>
<dbReference type="Proteomes" id="UP000287033">
    <property type="component" value="Unassembled WGS sequence"/>
</dbReference>
<dbReference type="SMART" id="SM00406">
    <property type="entry name" value="IGv"/>
    <property type="match status" value="1"/>
</dbReference>
<dbReference type="OrthoDB" id="8947657at2759"/>
<dbReference type="GO" id="GO:0005886">
    <property type="term" value="C:plasma membrane"/>
    <property type="evidence" value="ECO:0007669"/>
    <property type="project" value="UniProtKB-SubCell"/>
</dbReference>
<evidence type="ECO:0000313" key="10">
    <source>
        <dbReference type="Proteomes" id="UP000287033"/>
    </source>
</evidence>
<dbReference type="CDD" id="cd00099">
    <property type="entry name" value="IgV"/>
    <property type="match status" value="1"/>
</dbReference>
<dbReference type="InterPro" id="IPR052051">
    <property type="entry name" value="TCR_complex_component"/>
</dbReference>
<dbReference type="GO" id="GO:0009617">
    <property type="term" value="P:response to bacterium"/>
    <property type="evidence" value="ECO:0007669"/>
    <property type="project" value="TreeGrafter"/>
</dbReference>
<dbReference type="InterPro" id="IPR007110">
    <property type="entry name" value="Ig-like_dom"/>
</dbReference>
<keyword evidence="4" id="KW-0391">Immunity</keyword>
<evidence type="ECO:0000259" key="8">
    <source>
        <dbReference type="PROSITE" id="PS50835"/>
    </source>
</evidence>
<feature type="domain" description="Ig-like" evidence="8">
    <location>
        <begin position="17"/>
        <end position="95"/>
    </location>
</feature>
<evidence type="ECO:0000313" key="9">
    <source>
        <dbReference type="EMBL" id="GCC39524.1"/>
    </source>
</evidence>
<name>A0A401TA72_CHIPU</name>
<evidence type="ECO:0000256" key="3">
    <source>
        <dbReference type="ARBA" id="ARBA00022729"/>
    </source>
</evidence>
<evidence type="ECO:0000256" key="4">
    <source>
        <dbReference type="ARBA" id="ARBA00022859"/>
    </source>
</evidence>
<comment type="subcellular location">
    <subcellularLocation>
        <location evidence="1">Cell membrane</location>
    </subcellularLocation>
</comment>
<keyword evidence="2" id="KW-1003">Cell membrane</keyword>
<dbReference type="EMBL" id="BEZZ01029127">
    <property type="protein sequence ID" value="GCC39524.1"/>
    <property type="molecule type" value="Genomic_DNA"/>
</dbReference>
<keyword evidence="6" id="KW-1015">Disulfide bond</keyword>